<dbReference type="GeneID" id="61367571"/>
<dbReference type="PRINTS" id="PR00081">
    <property type="entry name" value="GDHRDH"/>
</dbReference>
<sequence length="259" mass="27535">MDLDISGRRALIMGSSQGLGLASAQALACEGVDVILTGRSTARLEQARQSVQTTRTQVDIHTVDFSDPTQVETLLGLIPTLGIDIVITNCGGPPAGDISAVDAQAWRAQFETMVNVPIQIAQAALTHMRQQTWGRIINIASSSVVQLIPQLGLSSALRMSVIGWAKALSMEVAADGITVNSVIPGRIHTRRVDQIDRVTAISRGCTPQDVAAASQQAIPMQRYGRADEFADAVAFLASRRASYITGSTLRVDGGLIQTM</sequence>
<dbReference type="InterPro" id="IPR050259">
    <property type="entry name" value="SDR"/>
</dbReference>
<keyword evidence="4" id="KW-1185">Reference proteome</keyword>
<dbReference type="InterPro" id="IPR036291">
    <property type="entry name" value="NAD(P)-bd_dom_sf"/>
</dbReference>
<comment type="similarity">
    <text evidence="1">Belongs to the short-chain dehydrogenases/reductases (SDR) family.</text>
</comment>
<name>A0AAW5ER81_NOVHA</name>
<reference evidence="3" key="2">
    <citation type="journal article" date="2021" name="Polymers (Basel)">
        <title>Highly Stretchable Bacterial Cellulose Produced by Komagataeibacter hansenii SI1.</title>
        <authorList>
            <person name="Cielecka I."/>
            <person name="Ryngajllo M."/>
            <person name="Maniukiewicz W."/>
            <person name="Bielecki S."/>
        </authorList>
    </citation>
    <scope>NUCLEOTIDE SEQUENCE</scope>
    <source>
        <strain evidence="3">SI1</strain>
    </source>
</reference>
<dbReference type="InterPro" id="IPR002347">
    <property type="entry name" value="SDR_fam"/>
</dbReference>
<dbReference type="Pfam" id="PF13561">
    <property type="entry name" value="adh_short_C2"/>
    <property type="match status" value="1"/>
</dbReference>
<proteinExistence type="inferred from homology"/>
<evidence type="ECO:0000313" key="5">
    <source>
        <dbReference type="Proteomes" id="UP001202887"/>
    </source>
</evidence>
<evidence type="ECO:0000313" key="2">
    <source>
        <dbReference type="EMBL" id="GEC62826.1"/>
    </source>
</evidence>
<reference evidence="2 4" key="1">
    <citation type="submission" date="2019-06" db="EMBL/GenBank/DDBJ databases">
        <title>Whole genome shotgun sequence of Komagataeibacter hansenii NBRC 14820.</title>
        <authorList>
            <person name="Hosoyama A."/>
            <person name="Uohara A."/>
            <person name="Ohji S."/>
            <person name="Ichikawa N."/>
        </authorList>
    </citation>
    <scope>NUCLEOTIDE SEQUENCE [LARGE SCALE GENOMIC DNA]</scope>
    <source>
        <strain evidence="2 4">NBRC 14820</strain>
    </source>
</reference>
<dbReference type="Proteomes" id="UP000319478">
    <property type="component" value="Unassembled WGS sequence"/>
</dbReference>
<dbReference type="PANTHER" id="PTHR42879:SF6">
    <property type="entry name" value="NADPH-DEPENDENT REDUCTASE BACG"/>
    <property type="match status" value="1"/>
</dbReference>
<dbReference type="EMBL" id="BJNN01000046">
    <property type="protein sequence ID" value="GEC62826.1"/>
    <property type="molecule type" value="Genomic_DNA"/>
</dbReference>
<evidence type="ECO:0000313" key="3">
    <source>
        <dbReference type="EMBL" id="MCJ8353333.1"/>
    </source>
</evidence>
<evidence type="ECO:0000313" key="4">
    <source>
        <dbReference type="Proteomes" id="UP000319478"/>
    </source>
</evidence>
<dbReference type="PANTHER" id="PTHR42879">
    <property type="entry name" value="3-OXOACYL-(ACYL-CARRIER-PROTEIN) REDUCTASE"/>
    <property type="match status" value="1"/>
</dbReference>
<comment type="caution">
    <text evidence="3">The sequence shown here is derived from an EMBL/GenBank/DDBJ whole genome shotgun (WGS) entry which is preliminary data.</text>
</comment>
<dbReference type="AlphaFoldDB" id="A0AAW5ER81"/>
<protein>
    <submittedName>
        <fullName evidence="2">3-oxoacyl-ACP reductase</fullName>
    </submittedName>
    <submittedName>
        <fullName evidence="3">SDR family oxidoreductase</fullName>
    </submittedName>
</protein>
<dbReference type="SUPFAM" id="SSF51735">
    <property type="entry name" value="NAD(P)-binding Rossmann-fold domains"/>
    <property type="match status" value="1"/>
</dbReference>
<reference evidence="3" key="3">
    <citation type="submission" date="2022-03" db="EMBL/GenBank/DDBJ databases">
        <authorList>
            <person name="Ryngajllo M."/>
            <person name="Jacek P."/>
            <person name="Kubiak K."/>
        </authorList>
    </citation>
    <scope>NUCLEOTIDE SEQUENCE</scope>
    <source>
        <strain evidence="3">SI1</strain>
    </source>
</reference>
<accession>A0AAW5ER81</accession>
<organism evidence="3 5">
    <name type="scientific">Novacetimonas hansenii</name>
    <name type="common">Komagataeibacter hansenii</name>
    <dbReference type="NCBI Taxonomy" id="436"/>
    <lineage>
        <taxon>Bacteria</taxon>
        <taxon>Pseudomonadati</taxon>
        <taxon>Pseudomonadota</taxon>
        <taxon>Alphaproteobacteria</taxon>
        <taxon>Acetobacterales</taxon>
        <taxon>Acetobacteraceae</taxon>
        <taxon>Novacetimonas</taxon>
    </lineage>
</organism>
<evidence type="ECO:0000256" key="1">
    <source>
        <dbReference type="ARBA" id="ARBA00006484"/>
    </source>
</evidence>
<dbReference type="Proteomes" id="UP001202887">
    <property type="component" value="Unassembled WGS sequence"/>
</dbReference>
<dbReference type="RefSeq" id="WP_003619669.1">
    <property type="nucleotide sequence ID" value="NZ_BJNN01000046.1"/>
</dbReference>
<dbReference type="Gene3D" id="3.40.50.720">
    <property type="entry name" value="NAD(P)-binding Rossmann-like Domain"/>
    <property type="match status" value="1"/>
</dbReference>
<dbReference type="EMBL" id="JAIBCX010000008">
    <property type="protein sequence ID" value="MCJ8353333.1"/>
    <property type="molecule type" value="Genomic_DNA"/>
</dbReference>
<gene>
    <name evidence="2" type="ORF">GHA01_06750</name>
    <name evidence="3" type="ORF">K1W68_04885</name>
</gene>